<dbReference type="Pfam" id="PF03599">
    <property type="entry name" value="CdhD"/>
    <property type="match status" value="1"/>
</dbReference>
<sequence length="102" mass="11058">EVLPRVAEISKGENCLLGIAVQSNYKTITAACQATGHLIIAETPIDINLAKQLNILISDMGFPPEKIVMHHATGALGYGIEYTYSIMERTRLAALEGDKMIS</sequence>
<dbReference type="EMBL" id="BARV01021004">
    <property type="protein sequence ID" value="GAI19293.1"/>
    <property type="molecule type" value="Genomic_DNA"/>
</dbReference>
<comment type="caution">
    <text evidence="2">The sequence shown here is derived from an EMBL/GenBank/DDBJ whole genome shotgun (WGS) entry which is preliminary data.</text>
</comment>
<feature type="non-terminal residue" evidence="2">
    <location>
        <position position="1"/>
    </location>
</feature>
<feature type="domain" description="CO dehydrogenase/acetyl-CoA synthase delta subunit TIM barrel" evidence="1">
    <location>
        <begin position="1"/>
        <end position="101"/>
    </location>
</feature>
<accession>X1LJL6</accession>
<dbReference type="SUPFAM" id="SSF51717">
    <property type="entry name" value="Dihydropteroate synthetase-like"/>
    <property type="match status" value="1"/>
</dbReference>
<dbReference type="Gene3D" id="3.20.20.20">
    <property type="entry name" value="Dihydropteroate synthase-like"/>
    <property type="match status" value="1"/>
</dbReference>
<proteinExistence type="predicted"/>
<dbReference type="AlphaFoldDB" id="X1LJL6"/>
<dbReference type="InterPro" id="IPR016041">
    <property type="entry name" value="Ac-CoA_synth_d_su_TIM-brl"/>
</dbReference>
<evidence type="ECO:0000259" key="1">
    <source>
        <dbReference type="Pfam" id="PF03599"/>
    </source>
</evidence>
<protein>
    <recommendedName>
        <fullName evidence="1">CO dehydrogenase/acetyl-CoA synthase delta subunit TIM barrel domain-containing protein</fullName>
    </recommendedName>
</protein>
<dbReference type="PANTHER" id="PTHR36214:SF5">
    <property type="entry name" value="ACETYL-COA DECARBONYLASE_SYNTHASE COMPLEX SUBUNIT DELTA"/>
    <property type="match status" value="1"/>
</dbReference>
<reference evidence="2" key="1">
    <citation type="journal article" date="2014" name="Front. Microbiol.">
        <title>High frequency of phylogenetically diverse reductive dehalogenase-homologous genes in deep subseafloor sedimentary metagenomes.</title>
        <authorList>
            <person name="Kawai M."/>
            <person name="Futagami T."/>
            <person name="Toyoda A."/>
            <person name="Takaki Y."/>
            <person name="Nishi S."/>
            <person name="Hori S."/>
            <person name="Arai W."/>
            <person name="Tsubouchi T."/>
            <person name="Morono Y."/>
            <person name="Uchiyama I."/>
            <person name="Ito T."/>
            <person name="Fujiyama A."/>
            <person name="Inagaki F."/>
            <person name="Takami H."/>
        </authorList>
    </citation>
    <scope>NUCLEOTIDE SEQUENCE</scope>
    <source>
        <strain evidence="2">Expedition CK06-06</strain>
    </source>
</reference>
<name>X1LJL6_9ZZZZ</name>
<dbReference type="InterPro" id="IPR051069">
    <property type="entry name" value="ACDS_complex_subunit"/>
</dbReference>
<organism evidence="2">
    <name type="scientific">marine sediment metagenome</name>
    <dbReference type="NCBI Taxonomy" id="412755"/>
    <lineage>
        <taxon>unclassified sequences</taxon>
        <taxon>metagenomes</taxon>
        <taxon>ecological metagenomes</taxon>
    </lineage>
</organism>
<dbReference type="InterPro" id="IPR011005">
    <property type="entry name" value="Dihydropteroate_synth-like_sf"/>
</dbReference>
<gene>
    <name evidence="2" type="ORF">S06H3_34905</name>
</gene>
<evidence type="ECO:0000313" key="2">
    <source>
        <dbReference type="EMBL" id="GAI19293.1"/>
    </source>
</evidence>
<dbReference type="PANTHER" id="PTHR36214">
    <property type="match status" value="1"/>
</dbReference>